<dbReference type="InterPro" id="IPR010980">
    <property type="entry name" value="Cyt_c/b562"/>
</dbReference>
<evidence type="ECO:0000313" key="9">
    <source>
        <dbReference type="EMBL" id="MBB6180956.1"/>
    </source>
</evidence>
<keyword evidence="4" id="KW-0249">Electron transport</keyword>
<dbReference type="SUPFAM" id="SSF47175">
    <property type="entry name" value="Cytochromes"/>
    <property type="match status" value="1"/>
</dbReference>
<keyword evidence="8" id="KW-0732">Signal</keyword>
<evidence type="ECO:0000256" key="6">
    <source>
        <dbReference type="PIRSR" id="PIRSR000027-1"/>
    </source>
</evidence>
<evidence type="ECO:0000256" key="7">
    <source>
        <dbReference type="PIRSR" id="PIRSR000027-2"/>
    </source>
</evidence>
<dbReference type="Pfam" id="PF01322">
    <property type="entry name" value="Cytochrom_C_2"/>
    <property type="match status" value="1"/>
</dbReference>
<feature type="binding site" description="covalent" evidence="7">
    <location>
        <position position="135"/>
    </location>
    <ligand>
        <name>heme c</name>
        <dbReference type="ChEBI" id="CHEBI:61717"/>
    </ligand>
</feature>
<dbReference type="Proteomes" id="UP000535501">
    <property type="component" value="Unassembled WGS sequence"/>
</dbReference>
<keyword evidence="10" id="KW-1185">Reference proteome</keyword>
<feature type="binding site" description="covalent" evidence="7">
    <location>
        <position position="138"/>
    </location>
    <ligand>
        <name>heme c</name>
        <dbReference type="ChEBI" id="CHEBI:61717"/>
    </ligand>
</feature>
<accession>A0A7W9Z1J2</accession>
<keyword evidence="3 6" id="KW-0479">Metal-binding</keyword>
<dbReference type="AlphaFoldDB" id="A0A7W9Z1J2"/>
<dbReference type="PROSITE" id="PS51009">
    <property type="entry name" value="CYTCII"/>
    <property type="match status" value="1"/>
</dbReference>
<dbReference type="PRINTS" id="PR00608">
    <property type="entry name" value="CYTCHROMECII"/>
</dbReference>
<evidence type="ECO:0000256" key="2">
    <source>
        <dbReference type="ARBA" id="ARBA00022617"/>
    </source>
</evidence>
<keyword evidence="2 7" id="KW-0349">Heme</keyword>
<gene>
    <name evidence="9" type="ORF">HNQ75_002939</name>
</gene>
<sequence>MLSRSCLIAAAVCLGLSPALAQEEPQVVRQELMKEIGQSVGAMGAIAKGEKPYDAAVVEQSLTVISTNIQAFPDQFPPGTESGHETEALPSIWEQPEEFRASAEKLHAEAQAQLASLPADQAAVGAAMRNLGAICSDCHETFRAKKQ</sequence>
<keyword evidence="1" id="KW-0813">Transport</keyword>
<dbReference type="GO" id="GO:0042597">
    <property type="term" value="C:periplasmic space"/>
    <property type="evidence" value="ECO:0007669"/>
    <property type="project" value="InterPro"/>
</dbReference>
<evidence type="ECO:0000313" key="10">
    <source>
        <dbReference type="Proteomes" id="UP000535501"/>
    </source>
</evidence>
<proteinExistence type="predicted"/>
<dbReference type="InterPro" id="IPR015984">
    <property type="entry name" value="Cyt_c_prime_subgr"/>
</dbReference>
<evidence type="ECO:0000256" key="5">
    <source>
        <dbReference type="ARBA" id="ARBA00023004"/>
    </source>
</evidence>
<dbReference type="RefSeq" id="WP_077547680.1">
    <property type="nucleotide sequence ID" value="NZ_CANLQM010000006.1"/>
</dbReference>
<dbReference type="Gene3D" id="1.20.120.10">
    <property type="entry name" value="Cytochrome c/b562"/>
    <property type="match status" value="1"/>
</dbReference>
<dbReference type="GO" id="GO:0005506">
    <property type="term" value="F:iron ion binding"/>
    <property type="evidence" value="ECO:0007669"/>
    <property type="project" value="InterPro"/>
</dbReference>
<dbReference type="GO" id="GO:0020037">
    <property type="term" value="F:heme binding"/>
    <property type="evidence" value="ECO:0007669"/>
    <property type="project" value="InterPro"/>
</dbReference>
<feature type="binding site" description="axial binding residue" evidence="6">
    <location>
        <position position="139"/>
    </location>
    <ligand>
        <name>heme c</name>
        <dbReference type="ChEBI" id="CHEBI:61717"/>
    </ligand>
    <ligandPart>
        <name>Fe</name>
        <dbReference type="ChEBI" id="CHEBI:18248"/>
    </ligandPart>
</feature>
<reference evidence="9 10" key="1">
    <citation type="submission" date="2020-08" db="EMBL/GenBank/DDBJ databases">
        <title>Genomic Encyclopedia of Type Strains, Phase IV (KMG-IV): sequencing the most valuable type-strain genomes for metagenomic binning, comparative biology and taxonomic classification.</title>
        <authorList>
            <person name="Goeker M."/>
        </authorList>
    </citation>
    <scope>NUCLEOTIDE SEQUENCE [LARGE SCALE GENOMIC DNA]</scope>
    <source>
        <strain evidence="9 10">DSM 102134</strain>
    </source>
</reference>
<evidence type="ECO:0000256" key="8">
    <source>
        <dbReference type="SAM" id="SignalP"/>
    </source>
</evidence>
<dbReference type="GO" id="GO:0009055">
    <property type="term" value="F:electron transfer activity"/>
    <property type="evidence" value="ECO:0007669"/>
    <property type="project" value="InterPro"/>
</dbReference>
<dbReference type="GO" id="GO:0022900">
    <property type="term" value="P:electron transport chain"/>
    <property type="evidence" value="ECO:0007669"/>
    <property type="project" value="InterPro"/>
</dbReference>
<evidence type="ECO:0000256" key="3">
    <source>
        <dbReference type="ARBA" id="ARBA00022723"/>
    </source>
</evidence>
<dbReference type="InterPro" id="IPR012127">
    <property type="entry name" value="Cyt_c_prime"/>
</dbReference>
<comment type="caution">
    <text evidence="9">The sequence shown here is derived from an EMBL/GenBank/DDBJ whole genome shotgun (WGS) entry which is preliminary data.</text>
</comment>
<evidence type="ECO:0000256" key="1">
    <source>
        <dbReference type="ARBA" id="ARBA00022448"/>
    </source>
</evidence>
<comment type="PTM">
    <text evidence="7">Binds 1 heme group per subunit.</text>
</comment>
<dbReference type="PIRSF" id="PIRSF000027">
    <property type="entry name" value="Cytc_c_prime"/>
    <property type="match status" value="1"/>
</dbReference>
<organism evidence="9 10">
    <name type="scientific">Pseudorhizobium flavum</name>
    <dbReference type="NCBI Taxonomy" id="1335061"/>
    <lineage>
        <taxon>Bacteria</taxon>
        <taxon>Pseudomonadati</taxon>
        <taxon>Pseudomonadota</taxon>
        <taxon>Alphaproteobacteria</taxon>
        <taxon>Hyphomicrobiales</taxon>
        <taxon>Rhizobiaceae</taxon>
        <taxon>Rhizobium/Agrobacterium group</taxon>
        <taxon>Pseudorhizobium</taxon>
    </lineage>
</organism>
<keyword evidence="5 6" id="KW-0408">Iron</keyword>
<protein>
    <submittedName>
        <fullName evidence="9">Cytochrome c556</fullName>
    </submittedName>
</protein>
<evidence type="ECO:0000256" key="4">
    <source>
        <dbReference type="ARBA" id="ARBA00022982"/>
    </source>
</evidence>
<dbReference type="EMBL" id="JACHEJ010000007">
    <property type="protein sequence ID" value="MBB6180956.1"/>
    <property type="molecule type" value="Genomic_DNA"/>
</dbReference>
<feature type="chain" id="PRO_5031574035" evidence="8">
    <location>
        <begin position="22"/>
        <end position="147"/>
    </location>
</feature>
<feature type="signal peptide" evidence="8">
    <location>
        <begin position="1"/>
        <end position="21"/>
    </location>
</feature>
<dbReference type="InterPro" id="IPR002321">
    <property type="entry name" value="Cyt_c_II"/>
</dbReference>
<name>A0A7W9Z1J2_9HYPH</name>